<gene>
    <name evidence="4" type="primary">WLAR1</name>
</gene>
<dbReference type="Gene3D" id="3.90.25.10">
    <property type="entry name" value="UDP-galactose 4-epimerase, domain 1"/>
    <property type="match status" value="1"/>
</dbReference>
<dbReference type="EMBL" id="LR861822">
    <property type="protein sequence ID" value="CAD1803281.1"/>
    <property type="molecule type" value="Genomic_DNA"/>
</dbReference>
<dbReference type="CDD" id="cd05259">
    <property type="entry name" value="PCBER_SDR_a"/>
    <property type="match status" value="1"/>
</dbReference>
<feature type="domain" description="NmrA-like" evidence="3">
    <location>
        <begin position="9"/>
        <end position="306"/>
    </location>
</feature>
<evidence type="ECO:0000259" key="3">
    <source>
        <dbReference type="Pfam" id="PF05368"/>
    </source>
</evidence>
<dbReference type="InterPro" id="IPR050608">
    <property type="entry name" value="NmrA-type/Isoflavone_red_sf"/>
</dbReference>
<proteinExistence type="predicted"/>
<dbReference type="AlphaFoldDB" id="A0A6V7NE21"/>
<name>A0A6V7NE21_AZOFI</name>
<dbReference type="Pfam" id="PF05368">
    <property type="entry name" value="NmrA"/>
    <property type="match status" value="1"/>
</dbReference>
<evidence type="ECO:0000256" key="1">
    <source>
        <dbReference type="ARBA" id="ARBA00022857"/>
    </source>
</evidence>
<dbReference type="InterPro" id="IPR008030">
    <property type="entry name" value="NmrA-like"/>
</dbReference>
<evidence type="ECO:0000313" key="4">
    <source>
        <dbReference type="EMBL" id="CAD1803281.1"/>
    </source>
</evidence>
<keyword evidence="2" id="KW-0560">Oxidoreductase</keyword>
<dbReference type="PANTHER" id="PTHR43349">
    <property type="entry name" value="PINORESINOL REDUCTASE-RELATED"/>
    <property type="match status" value="1"/>
</dbReference>
<organism evidence="4">
    <name type="scientific">Azolla filiculoides</name>
    <name type="common">Water fern</name>
    <dbReference type="NCBI Taxonomy" id="84609"/>
    <lineage>
        <taxon>Eukaryota</taxon>
        <taxon>Viridiplantae</taxon>
        <taxon>Streptophyta</taxon>
        <taxon>Embryophyta</taxon>
        <taxon>Tracheophyta</taxon>
        <taxon>Polypodiopsida</taxon>
        <taxon>Polypodiidae</taxon>
        <taxon>Salviniales</taxon>
        <taxon>Salviniaceae</taxon>
        <taxon>Azolla</taxon>
    </lineage>
</organism>
<dbReference type="PANTHER" id="PTHR43349:SF93">
    <property type="entry name" value="ISOFLAVONE REDUCTASE HOMOLOG P3-RELATED"/>
    <property type="match status" value="1"/>
</dbReference>
<dbReference type="InterPro" id="IPR045312">
    <property type="entry name" value="PCBER-like"/>
</dbReference>
<dbReference type="SUPFAM" id="SSF51735">
    <property type="entry name" value="NAD(P)-binding Rossmann-fold domains"/>
    <property type="match status" value="1"/>
</dbReference>
<accession>A0A6V7NE21</accession>
<evidence type="ECO:0000256" key="2">
    <source>
        <dbReference type="ARBA" id="ARBA00023002"/>
    </source>
</evidence>
<dbReference type="InterPro" id="IPR036291">
    <property type="entry name" value="NAD(P)-bd_dom_sf"/>
</dbReference>
<dbReference type="GO" id="GO:0016491">
    <property type="term" value="F:oxidoreductase activity"/>
    <property type="evidence" value="ECO:0007669"/>
    <property type="project" value="UniProtKB-KW"/>
</dbReference>
<protein>
    <submittedName>
        <fullName evidence="4">Leucoanthocyanidin reductase</fullName>
    </submittedName>
</protein>
<sequence>MAGGGEGESKRILILGATGYIGKFIALAGPSLGHPTFALIRPSTIASKPDLVQSLRSAGISILQGSLDDHESLVAAFKQVDVVISAVGEAQLKDQLKILDAIKEVGTIKRFIPSEFGSDVNHSQGLGPAQSLFKAKVEIRRSIEDAGIPYMYVVANGFAGYFLSSLLQEGHTSPPRDKVTIYGSGDVKVIAVYEEDVGTYTIKAAFDPRTLNKTLHIRPPANIVTFNELVDKWEKKIGKSLEKITVTEEEFVKKIEGTPFPGNLFLSLLHGIVFKGDQTNFELGPNDVEATSLYPDVKYTSVDDYLDRFV</sequence>
<reference evidence="4" key="1">
    <citation type="submission" date="2020-07" db="EMBL/GenBank/DDBJ databases">
        <authorList>
            <person name="Dijkhuizen L."/>
        </authorList>
    </citation>
    <scope>NUCLEOTIDE SEQUENCE</scope>
    <source>
        <strain evidence="4">Galgenwaard</strain>
    </source>
</reference>
<keyword evidence="1" id="KW-0521">NADP</keyword>
<dbReference type="Gene3D" id="3.40.50.720">
    <property type="entry name" value="NAD(P)-binding Rossmann-like Domain"/>
    <property type="match status" value="1"/>
</dbReference>